<dbReference type="Proteomes" id="UP001234178">
    <property type="component" value="Unassembled WGS sequence"/>
</dbReference>
<gene>
    <name evidence="1" type="ORF">OUZ56_014813</name>
</gene>
<evidence type="ECO:0000313" key="1">
    <source>
        <dbReference type="EMBL" id="KAK4025766.1"/>
    </source>
</evidence>
<reference evidence="1 2" key="1">
    <citation type="journal article" date="2023" name="Nucleic Acids Res.">
        <title>The hologenome of Daphnia magna reveals possible DNA methylation and microbiome-mediated evolution of the host genome.</title>
        <authorList>
            <person name="Chaturvedi A."/>
            <person name="Li X."/>
            <person name="Dhandapani V."/>
            <person name="Marshall H."/>
            <person name="Kissane S."/>
            <person name="Cuenca-Cambronero M."/>
            <person name="Asole G."/>
            <person name="Calvet F."/>
            <person name="Ruiz-Romero M."/>
            <person name="Marangio P."/>
            <person name="Guigo R."/>
            <person name="Rago D."/>
            <person name="Mirbahai L."/>
            <person name="Eastwood N."/>
            <person name="Colbourne J.K."/>
            <person name="Zhou J."/>
            <person name="Mallon E."/>
            <person name="Orsini L."/>
        </authorList>
    </citation>
    <scope>NUCLEOTIDE SEQUENCE [LARGE SCALE GENOMIC DNA]</scope>
    <source>
        <strain evidence="1">LRV0_1</strain>
    </source>
</reference>
<proteinExistence type="predicted"/>
<name>A0ABR0AKW8_9CRUS</name>
<accession>A0ABR0AKW8</accession>
<evidence type="ECO:0000313" key="2">
    <source>
        <dbReference type="Proteomes" id="UP001234178"/>
    </source>
</evidence>
<sequence length="67" mass="7812">MGNPLDGAILKRHFYDLGDSSETFAVASFGSGYYNRPCCFRRFIRNHISKRELRVSSQMTFEEELCR</sequence>
<protein>
    <submittedName>
        <fullName evidence="1">Uncharacterized protein</fullName>
    </submittedName>
</protein>
<organism evidence="1 2">
    <name type="scientific">Daphnia magna</name>
    <dbReference type="NCBI Taxonomy" id="35525"/>
    <lineage>
        <taxon>Eukaryota</taxon>
        <taxon>Metazoa</taxon>
        <taxon>Ecdysozoa</taxon>
        <taxon>Arthropoda</taxon>
        <taxon>Crustacea</taxon>
        <taxon>Branchiopoda</taxon>
        <taxon>Diplostraca</taxon>
        <taxon>Cladocera</taxon>
        <taxon>Anomopoda</taxon>
        <taxon>Daphniidae</taxon>
        <taxon>Daphnia</taxon>
    </lineage>
</organism>
<comment type="caution">
    <text evidence="1">The sequence shown here is derived from an EMBL/GenBank/DDBJ whole genome shotgun (WGS) entry which is preliminary data.</text>
</comment>
<dbReference type="EMBL" id="JAOYFB010000038">
    <property type="protein sequence ID" value="KAK4025766.1"/>
    <property type="molecule type" value="Genomic_DNA"/>
</dbReference>
<keyword evidence="2" id="KW-1185">Reference proteome</keyword>